<reference evidence="2" key="1">
    <citation type="submission" date="2018-02" db="EMBL/GenBank/DDBJ databases">
        <title>Rhizophora mucronata_Transcriptome.</title>
        <authorList>
            <person name="Meera S.P."/>
            <person name="Sreeshan A."/>
            <person name="Augustine A."/>
        </authorList>
    </citation>
    <scope>NUCLEOTIDE SEQUENCE</scope>
    <source>
        <tissue evidence="2">Leaf</tissue>
    </source>
</reference>
<organism evidence="2">
    <name type="scientific">Rhizophora mucronata</name>
    <name type="common">Asiatic mangrove</name>
    <dbReference type="NCBI Taxonomy" id="61149"/>
    <lineage>
        <taxon>Eukaryota</taxon>
        <taxon>Viridiplantae</taxon>
        <taxon>Streptophyta</taxon>
        <taxon>Embryophyta</taxon>
        <taxon>Tracheophyta</taxon>
        <taxon>Spermatophyta</taxon>
        <taxon>Magnoliopsida</taxon>
        <taxon>eudicotyledons</taxon>
        <taxon>Gunneridae</taxon>
        <taxon>Pentapetalae</taxon>
        <taxon>rosids</taxon>
        <taxon>fabids</taxon>
        <taxon>Malpighiales</taxon>
        <taxon>Rhizophoraceae</taxon>
        <taxon>Rhizophora</taxon>
    </lineage>
</organism>
<evidence type="ECO:0000256" key="1">
    <source>
        <dbReference type="SAM" id="Phobius"/>
    </source>
</evidence>
<accession>A0A2P2M3V1</accession>
<name>A0A2P2M3V1_RHIMU</name>
<protein>
    <submittedName>
        <fullName evidence="2">Uncharacterized protein</fullName>
    </submittedName>
</protein>
<feature type="transmembrane region" description="Helical" evidence="1">
    <location>
        <begin position="17"/>
        <end position="42"/>
    </location>
</feature>
<proteinExistence type="predicted"/>
<sequence length="88" mass="10509">MISKGALDVLERYNLSYYIFFFFNFESNSCGMWAFLLGFVLVAQKFYDSCFFVAYRCRLFDNVVNRHFHFKDAAISRANLWSLCFCFD</sequence>
<evidence type="ECO:0000313" key="2">
    <source>
        <dbReference type="EMBL" id="MBX24888.1"/>
    </source>
</evidence>
<keyword evidence="1" id="KW-0472">Membrane</keyword>
<dbReference type="AlphaFoldDB" id="A0A2P2M3V1"/>
<keyword evidence="1" id="KW-0812">Transmembrane</keyword>
<keyword evidence="1" id="KW-1133">Transmembrane helix</keyword>
<dbReference type="EMBL" id="GGEC01044404">
    <property type="protein sequence ID" value="MBX24888.1"/>
    <property type="molecule type" value="Transcribed_RNA"/>
</dbReference>